<feature type="non-terminal residue" evidence="1">
    <location>
        <position position="1"/>
    </location>
</feature>
<proteinExistence type="predicted"/>
<evidence type="ECO:0000313" key="1">
    <source>
        <dbReference type="EMBL" id="KAJ9577519.1"/>
    </source>
</evidence>
<keyword evidence="2" id="KW-1185">Reference proteome</keyword>
<dbReference type="AlphaFoldDB" id="A0AAD7ZBB2"/>
<accession>A0AAD7ZBB2</accession>
<organism evidence="1 2">
    <name type="scientific">Diploptera punctata</name>
    <name type="common">Pacific beetle cockroach</name>
    <dbReference type="NCBI Taxonomy" id="6984"/>
    <lineage>
        <taxon>Eukaryota</taxon>
        <taxon>Metazoa</taxon>
        <taxon>Ecdysozoa</taxon>
        <taxon>Arthropoda</taxon>
        <taxon>Hexapoda</taxon>
        <taxon>Insecta</taxon>
        <taxon>Pterygota</taxon>
        <taxon>Neoptera</taxon>
        <taxon>Polyneoptera</taxon>
        <taxon>Dictyoptera</taxon>
        <taxon>Blattodea</taxon>
        <taxon>Blaberoidea</taxon>
        <taxon>Blaberidae</taxon>
        <taxon>Diplopterinae</taxon>
        <taxon>Diploptera</taxon>
    </lineage>
</organism>
<sequence length="93" mass="10673">IPSYAFRSPNDSEIRPSLGVEHKSEDWRLFIDSSKTTHAELMKDTQFQNKELVNEMIENYKLMGWAVSDEHGSASTRISRKWKGAISVMVSQI</sequence>
<reference evidence="1" key="1">
    <citation type="journal article" date="2023" name="IScience">
        <title>Live-bearing cockroach genome reveals convergent evolutionary mechanisms linked to viviparity in insects and beyond.</title>
        <authorList>
            <person name="Fouks B."/>
            <person name="Harrison M.C."/>
            <person name="Mikhailova A.A."/>
            <person name="Marchal E."/>
            <person name="English S."/>
            <person name="Carruthers M."/>
            <person name="Jennings E.C."/>
            <person name="Chiamaka E.L."/>
            <person name="Frigard R.A."/>
            <person name="Pippel M."/>
            <person name="Attardo G.M."/>
            <person name="Benoit J.B."/>
            <person name="Bornberg-Bauer E."/>
            <person name="Tobe S.S."/>
        </authorList>
    </citation>
    <scope>NUCLEOTIDE SEQUENCE</scope>
    <source>
        <strain evidence="1">Stay&amp;Tobe</strain>
    </source>
</reference>
<reference evidence="1" key="2">
    <citation type="submission" date="2023-05" db="EMBL/GenBank/DDBJ databases">
        <authorList>
            <person name="Fouks B."/>
        </authorList>
    </citation>
    <scope>NUCLEOTIDE SEQUENCE</scope>
    <source>
        <strain evidence="1">Stay&amp;Tobe</strain>
        <tissue evidence="1">Testes</tissue>
    </source>
</reference>
<protein>
    <submittedName>
        <fullName evidence="1">Uncharacterized protein</fullName>
    </submittedName>
</protein>
<gene>
    <name evidence="1" type="ORF">L9F63_005892</name>
</gene>
<feature type="non-terminal residue" evidence="1">
    <location>
        <position position="93"/>
    </location>
</feature>
<name>A0AAD7ZBB2_DIPPU</name>
<dbReference type="EMBL" id="JASPKZ010009355">
    <property type="protein sequence ID" value="KAJ9577519.1"/>
    <property type="molecule type" value="Genomic_DNA"/>
</dbReference>
<dbReference type="Proteomes" id="UP001233999">
    <property type="component" value="Unassembled WGS sequence"/>
</dbReference>
<comment type="caution">
    <text evidence="1">The sequence shown here is derived from an EMBL/GenBank/DDBJ whole genome shotgun (WGS) entry which is preliminary data.</text>
</comment>
<evidence type="ECO:0000313" key="2">
    <source>
        <dbReference type="Proteomes" id="UP001233999"/>
    </source>
</evidence>